<dbReference type="GO" id="GO:0016491">
    <property type="term" value="F:oxidoreductase activity"/>
    <property type="evidence" value="ECO:0007669"/>
    <property type="project" value="UniProtKB-KW"/>
</dbReference>
<gene>
    <name evidence="3" type="ORF">Voc01_055930</name>
</gene>
<dbReference type="RefSeq" id="WP_203930572.1">
    <property type="nucleotide sequence ID" value="NZ_BOPH01000082.1"/>
</dbReference>
<accession>A0A8J4EDG3</accession>
<dbReference type="GO" id="GO:0071949">
    <property type="term" value="F:FAD binding"/>
    <property type="evidence" value="ECO:0007669"/>
    <property type="project" value="InterPro"/>
</dbReference>
<organism evidence="3 4">
    <name type="scientific">Virgisporangium ochraceum</name>
    <dbReference type="NCBI Taxonomy" id="65505"/>
    <lineage>
        <taxon>Bacteria</taxon>
        <taxon>Bacillati</taxon>
        <taxon>Actinomycetota</taxon>
        <taxon>Actinomycetes</taxon>
        <taxon>Micromonosporales</taxon>
        <taxon>Micromonosporaceae</taxon>
        <taxon>Virgisporangium</taxon>
    </lineage>
</organism>
<dbReference type="Gene3D" id="3.50.50.60">
    <property type="entry name" value="FAD/NAD(P)-binding domain"/>
    <property type="match status" value="2"/>
</dbReference>
<evidence type="ECO:0000256" key="1">
    <source>
        <dbReference type="ARBA" id="ARBA00023002"/>
    </source>
</evidence>
<reference evidence="3" key="1">
    <citation type="submission" date="2021-01" db="EMBL/GenBank/DDBJ databases">
        <title>Whole genome shotgun sequence of Virgisporangium ochraceum NBRC 16418.</title>
        <authorList>
            <person name="Komaki H."/>
            <person name="Tamura T."/>
        </authorList>
    </citation>
    <scope>NUCLEOTIDE SEQUENCE</scope>
    <source>
        <strain evidence="3">NBRC 16418</strain>
    </source>
</reference>
<sequence>MTVEEGRVDCCIVGCGPAGAMLGLILARAGIDVVVLEKHQDFFRDFRGDVIHPPTLHVLDELGLIDRYFELPVERELAIKIVTNEGLLPLTDYANPKAKYPYVTYVPQWDFLSMLTEEAKRYPTFRLLMQAEGVDLLTRGDSVRGVRYRTPDGVHELAARLTVAADGRRSRMRDSAGLVPRDFGAPMDLLWFRVSREPTDPKDTFVRLAPGYVFAMVQRGSYWQAGYVVPKGTYGKLRVHEVDALRTIVRHALPFLGSRVDEIGSWEQVGFLEVQVNRLKRWHRDGFLCIGDSAHASSPVAGFGINMAVHDAVAAANAVAGPLRRGRLTGRDLARVRRRRQLPTVLTQAVQRLVQRDIVEVPDLLDPQRLAALPTTLNLDEEVDLPLPVVTRVFRRLTGHVITFGLRSEHVRV</sequence>
<dbReference type="PANTHER" id="PTHR43476:SF5">
    <property type="entry name" value="FAD-DEPENDENT MONOOXYGENASE"/>
    <property type="match status" value="1"/>
</dbReference>
<dbReference type="EMBL" id="BOPH01000082">
    <property type="protein sequence ID" value="GIJ70676.1"/>
    <property type="molecule type" value="Genomic_DNA"/>
</dbReference>
<proteinExistence type="predicted"/>
<dbReference type="SUPFAM" id="SSF51905">
    <property type="entry name" value="FAD/NAD(P)-binding domain"/>
    <property type="match status" value="1"/>
</dbReference>
<dbReference type="Proteomes" id="UP000635606">
    <property type="component" value="Unassembled WGS sequence"/>
</dbReference>
<dbReference type="NCBIfam" id="NF004834">
    <property type="entry name" value="PRK06185.1-3"/>
    <property type="match status" value="1"/>
</dbReference>
<dbReference type="PRINTS" id="PR00420">
    <property type="entry name" value="RNGMNOXGNASE"/>
</dbReference>
<evidence type="ECO:0000313" key="4">
    <source>
        <dbReference type="Proteomes" id="UP000635606"/>
    </source>
</evidence>
<evidence type="ECO:0000259" key="2">
    <source>
        <dbReference type="Pfam" id="PF01494"/>
    </source>
</evidence>
<dbReference type="InterPro" id="IPR002938">
    <property type="entry name" value="FAD-bd"/>
</dbReference>
<keyword evidence="4" id="KW-1185">Reference proteome</keyword>
<feature type="domain" description="FAD-binding" evidence="2">
    <location>
        <begin position="8"/>
        <end position="326"/>
    </location>
</feature>
<protein>
    <recommendedName>
        <fullName evidence="2">FAD-binding domain-containing protein</fullName>
    </recommendedName>
</protein>
<dbReference type="AlphaFoldDB" id="A0A8J4EDG3"/>
<dbReference type="InterPro" id="IPR036188">
    <property type="entry name" value="FAD/NAD-bd_sf"/>
</dbReference>
<dbReference type="Pfam" id="PF01494">
    <property type="entry name" value="FAD_binding_3"/>
    <property type="match status" value="1"/>
</dbReference>
<keyword evidence="1" id="KW-0560">Oxidoreductase</keyword>
<comment type="caution">
    <text evidence="3">The sequence shown here is derived from an EMBL/GenBank/DDBJ whole genome shotgun (WGS) entry which is preliminary data.</text>
</comment>
<evidence type="ECO:0000313" key="3">
    <source>
        <dbReference type="EMBL" id="GIJ70676.1"/>
    </source>
</evidence>
<name>A0A8J4EDG3_9ACTN</name>
<dbReference type="PANTHER" id="PTHR43476">
    <property type="entry name" value="3-(3-HYDROXY-PHENYL)PROPIONATE/3-HYDROXYCINNAMIC ACID HYDROXYLASE"/>
    <property type="match status" value="1"/>
</dbReference>
<dbReference type="InterPro" id="IPR050631">
    <property type="entry name" value="PheA/TfdB_FAD_monoxygenase"/>
</dbReference>